<reference evidence="4 5" key="1">
    <citation type="journal article" date="2013" name="Genome Biol.">
        <title>Draft genome of the mountain pine beetle, Dendroctonus ponderosae Hopkins, a major forest pest.</title>
        <authorList>
            <person name="Keeling C.I."/>
            <person name="Yuen M.M."/>
            <person name="Liao N.Y."/>
            <person name="Docking T.R."/>
            <person name="Chan S.K."/>
            <person name="Taylor G.A."/>
            <person name="Palmquist D.L."/>
            <person name="Jackman S.D."/>
            <person name="Nguyen A."/>
            <person name="Li M."/>
            <person name="Henderson H."/>
            <person name="Janes J.K."/>
            <person name="Zhao Y."/>
            <person name="Pandoh P."/>
            <person name="Moore R."/>
            <person name="Sperling F.A."/>
            <person name="Huber D.P."/>
            <person name="Birol I."/>
            <person name="Jones S.J."/>
            <person name="Bohlmann J."/>
        </authorList>
    </citation>
    <scope>NUCLEOTIDE SEQUENCE</scope>
</reference>
<proteinExistence type="inferred from homology"/>
<feature type="region of interest" description="Disordered" evidence="3">
    <location>
        <begin position="1"/>
        <end position="34"/>
    </location>
</feature>
<dbReference type="OrthoDB" id="27543at2759"/>
<gene>
    <name evidence="4" type="ORF">D910_05469</name>
</gene>
<dbReference type="PANTHER" id="PTHR13261">
    <property type="entry name" value="BRCA2 AND CDKN1A INTERACTING PROTEIN"/>
    <property type="match status" value="1"/>
</dbReference>
<evidence type="ECO:0000256" key="2">
    <source>
        <dbReference type="PIRNR" id="PIRNR028983"/>
    </source>
</evidence>
<protein>
    <recommendedName>
        <fullName evidence="2">Protein BCCIP homolog</fullName>
    </recommendedName>
</protein>
<organism evidence="4 5">
    <name type="scientific">Dendroctonus ponderosae</name>
    <name type="common">Mountain pine beetle</name>
    <dbReference type="NCBI Taxonomy" id="77166"/>
    <lineage>
        <taxon>Eukaryota</taxon>
        <taxon>Metazoa</taxon>
        <taxon>Ecdysozoa</taxon>
        <taxon>Arthropoda</taxon>
        <taxon>Hexapoda</taxon>
        <taxon>Insecta</taxon>
        <taxon>Pterygota</taxon>
        <taxon>Neoptera</taxon>
        <taxon>Endopterygota</taxon>
        <taxon>Coleoptera</taxon>
        <taxon>Polyphaga</taxon>
        <taxon>Cucujiformia</taxon>
        <taxon>Curculionidae</taxon>
        <taxon>Scolytinae</taxon>
        <taxon>Dendroctonus</taxon>
    </lineage>
</organism>
<sequence length="286" mass="31978">MAGPTKKPKNSEEAPVESGDESMSEDSDSGSYHGQQVVQATFEGRNPEGHDFHGIKLLLSQLFLGAEIDLGQMADMLIAQTGVGSVLKQSDLDSDEEDDDAELVDQAEVYGITSVINLTSHKETPCVVEFYSILDQLIAKHASDEVQQGFKKILHGRNKLGFLINERFVNIPSKISAAMFNSLYDELQRIQKKDKSYAFDYLVFICKTSKPKGETDAEEQFSNDEEEVFRKAADVTFDFSVADQCDTGLEGRWLSADKQSIPFRRIMLINYSKLKDVIDEITILVQ</sequence>
<dbReference type="PIRSF" id="PIRSF028983">
    <property type="entry name" value="BCP1"/>
    <property type="match status" value="1"/>
</dbReference>
<name>U4UDT2_DENPD</name>
<accession>U4UDT2</accession>
<dbReference type="GO" id="GO:0005634">
    <property type="term" value="C:nucleus"/>
    <property type="evidence" value="ECO:0007669"/>
    <property type="project" value="TreeGrafter"/>
</dbReference>
<dbReference type="STRING" id="77166.U4UDT2"/>
<evidence type="ECO:0000313" key="4">
    <source>
        <dbReference type="EMBL" id="ERL88080.1"/>
    </source>
</evidence>
<evidence type="ECO:0000256" key="1">
    <source>
        <dbReference type="ARBA" id="ARBA00006781"/>
    </source>
</evidence>
<evidence type="ECO:0000256" key="3">
    <source>
        <dbReference type="SAM" id="MobiDB-lite"/>
    </source>
</evidence>
<feature type="compositionally biased region" description="Acidic residues" evidence="3">
    <location>
        <begin position="14"/>
        <end position="28"/>
    </location>
</feature>
<comment type="similarity">
    <text evidence="1 2">Belongs to the BCP1 family.</text>
</comment>
<dbReference type="AlphaFoldDB" id="U4UDT2"/>
<evidence type="ECO:0000313" key="5">
    <source>
        <dbReference type="Proteomes" id="UP000030742"/>
    </source>
</evidence>
<dbReference type="EMBL" id="KB632020">
    <property type="protein sequence ID" value="ERL88080.1"/>
    <property type="molecule type" value="Genomic_DNA"/>
</dbReference>
<dbReference type="InterPro" id="IPR025602">
    <property type="entry name" value="BCP1_family"/>
</dbReference>
<dbReference type="Pfam" id="PF13862">
    <property type="entry name" value="BCCIP"/>
    <property type="match status" value="1"/>
</dbReference>
<dbReference type="Proteomes" id="UP000030742">
    <property type="component" value="Unassembled WGS sequence"/>
</dbReference>
<dbReference type="PANTHER" id="PTHR13261:SF0">
    <property type="entry name" value="BRCA2 AND CDKN1A-INTERACTING PROTEIN"/>
    <property type="match status" value="1"/>
</dbReference>